<dbReference type="AlphaFoldDB" id="A0A5P3XKI4"/>
<keyword evidence="1" id="KW-0614">Plasmid</keyword>
<accession>A0A5P3XKI4</accession>
<protein>
    <submittedName>
        <fullName evidence="1">Uncharacterized protein</fullName>
    </submittedName>
</protein>
<geneLocation type="plasmid" evidence="2">
    <name>ppbmmp</name>
</geneLocation>
<dbReference type="Proteomes" id="UP000326961">
    <property type="component" value="Plasmid pPbmMP"/>
</dbReference>
<gene>
    <name evidence="1" type="ORF">D4A35_17990</name>
</gene>
<evidence type="ECO:0000313" key="2">
    <source>
        <dbReference type="Proteomes" id="UP000326961"/>
    </source>
</evidence>
<organism evidence="1 2">
    <name type="scientific">Paraclostridium bifermentans</name>
    <name type="common">Clostridium bifermentans</name>
    <dbReference type="NCBI Taxonomy" id="1490"/>
    <lineage>
        <taxon>Bacteria</taxon>
        <taxon>Bacillati</taxon>
        <taxon>Bacillota</taxon>
        <taxon>Clostridia</taxon>
        <taxon>Peptostreptococcales</taxon>
        <taxon>Peptostreptococcaceae</taxon>
        <taxon>Paraclostridium</taxon>
    </lineage>
</organism>
<evidence type="ECO:0000313" key="1">
    <source>
        <dbReference type="EMBL" id="QEZ70826.1"/>
    </source>
</evidence>
<name>A0A5P3XKI4_PARBF</name>
<dbReference type="EMBL" id="CP032455">
    <property type="protein sequence ID" value="QEZ70826.1"/>
    <property type="molecule type" value="Genomic_DNA"/>
</dbReference>
<dbReference type="RefSeq" id="WP_150887720.1">
    <property type="nucleotide sequence ID" value="NZ_CM017269.1"/>
</dbReference>
<proteinExistence type="predicted"/>
<reference evidence="1 2" key="1">
    <citation type="submission" date="2018-09" db="EMBL/GenBank/DDBJ databases">
        <title>A clostridial neurotoxin that targets Anopheles mosquitoes.</title>
        <authorList>
            <person name="Contreras E."/>
            <person name="Masuyer G."/>
            <person name="Qureshi N."/>
            <person name="Chawla S."/>
            <person name="Lim H.L."/>
            <person name="Chen J."/>
            <person name="Stenmark P."/>
            <person name="Gill S."/>
        </authorList>
    </citation>
    <scope>NUCLEOTIDE SEQUENCE [LARGE SCALE GENOMIC DNA]</scope>
    <source>
        <strain evidence="1 2">Cbm</strain>
        <plasmid evidence="2">ppbmmp</plasmid>
    </source>
</reference>
<sequence>MENTSLLHNLLELKEISNDIKQHSNISNLHYRVDNLFFSKIKIINEDLITLQSALDINWKIGDIPSDVLKLRRNLISLIDSTHNLNINVISKNDSLINQYNDLISETLADMYNIPKNAFK</sequence>